<name>D6Z8N7_SEGRD</name>
<accession>D6Z8N7</accession>
<keyword evidence="3" id="KW-1185">Reference proteome</keyword>
<organism evidence="2 3">
    <name type="scientific">Segniliparus rotundus (strain ATCC BAA-972 / CDC 1076 / CIP 108378 / DSM 44985 / JCM 13578)</name>
    <dbReference type="NCBI Taxonomy" id="640132"/>
    <lineage>
        <taxon>Bacteria</taxon>
        <taxon>Bacillati</taxon>
        <taxon>Actinomycetota</taxon>
        <taxon>Actinomycetes</taxon>
        <taxon>Mycobacteriales</taxon>
        <taxon>Segniliparaceae</taxon>
        <taxon>Segniliparus</taxon>
    </lineage>
</organism>
<dbReference type="KEGG" id="srt:Srot_1857"/>
<gene>
    <name evidence="2" type="ordered locus">Srot_1857</name>
</gene>
<proteinExistence type="predicted"/>
<dbReference type="AlphaFoldDB" id="D6Z8N7"/>
<evidence type="ECO:0000313" key="3">
    <source>
        <dbReference type="Proteomes" id="UP000002247"/>
    </source>
</evidence>
<keyword evidence="1" id="KW-1133">Transmembrane helix</keyword>
<dbReference type="STRING" id="640132.Srot_1857"/>
<protein>
    <submittedName>
        <fullName evidence="2">Uncharacterized protein</fullName>
    </submittedName>
</protein>
<dbReference type="HOGENOM" id="CLU_3084605_0_0_11"/>
<dbReference type="Proteomes" id="UP000002247">
    <property type="component" value="Chromosome"/>
</dbReference>
<dbReference type="eggNOG" id="ENOG5033A46">
    <property type="taxonomic scope" value="Bacteria"/>
</dbReference>
<dbReference type="EMBL" id="CP001958">
    <property type="protein sequence ID" value="ADG98317.1"/>
    <property type="molecule type" value="Genomic_DNA"/>
</dbReference>
<evidence type="ECO:0000313" key="2">
    <source>
        <dbReference type="EMBL" id="ADG98317.1"/>
    </source>
</evidence>
<sequence length="52" mass="5499">MKKNLPENRSLAQVGFWLGVVSTALGVLAVLVYGSILAFGLAGGFEDLPNQH</sequence>
<evidence type="ECO:0000256" key="1">
    <source>
        <dbReference type="SAM" id="Phobius"/>
    </source>
</evidence>
<keyword evidence="1" id="KW-0812">Transmembrane</keyword>
<keyword evidence="1" id="KW-0472">Membrane</keyword>
<reference evidence="2 3" key="1">
    <citation type="journal article" date="2010" name="Stand. Genomic Sci.">
        <title>Complete genome sequence of Segniliparus rotundus type strain (CDC 1076).</title>
        <authorList>
            <person name="Sikorski J."/>
            <person name="Lapidus A."/>
            <person name="Copeland A."/>
            <person name="Misra M."/>
            <person name="Glavina Del Rio T."/>
            <person name="Nolan M."/>
            <person name="Lucas S."/>
            <person name="Chen F."/>
            <person name="Tice H."/>
            <person name="Cheng J.F."/>
            <person name="Jando M."/>
            <person name="Schneider S."/>
            <person name="Bruce D."/>
            <person name="Goodwin L."/>
            <person name="Pitluck S."/>
            <person name="Liolios K."/>
            <person name="Mikhailova N."/>
            <person name="Pati A."/>
            <person name="Ivanova N."/>
            <person name="Mavromatis K."/>
            <person name="Chen A."/>
            <person name="Palaniappan K."/>
            <person name="Chertkov O."/>
            <person name="Land M."/>
            <person name="Hauser L."/>
            <person name="Chang Y.J."/>
            <person name="Jeffries C.D."/>
            <person name="Brettin T."/>
            <person name="Detter J.C."/>
            <person name="Han C."/>
            <person name="Rohde M."/>
            <person name="Goker M."/>
            <person name="Bristow J."/>
            <person name="Eisen J.A."/>
            <person name="Markowitz V."/>
            <person name="Hugenholtz P."/>
            <person name="Kyrpides N.C."/>
            <person name="Klenk H.P."/>
        </authorList>
    </citation>
    <scope>NUCLEOTIDE SEQUENCE [LARGE SCALE GENOMIC DNA]</scope>
    <source>
        <strain evidence="3">ATCC BAA-972 / CDC 1076 / CIP 108378 / DSM 44985 / JCM 13578</strain>
    </source>
</reference>
<feature type="transmembrane region" description="Helical" evidence="1">
    <location>
        <begin position="12"/>
        <end position="42"/>
    </location>
</feature>